<dbReference type="Pfam" id="PF10157">
    <property type="entry name" value="BORCS6"/>
    <property type="match status" value="1"/>
</dbReference>
<comment type="caution">
    <text evidence="2">The sequence shown here is derived from an EMBL/GenBank/DDBJ whole genome shotgun (WGS) entry which is preliminary data.</text>
</comment>
<dbReference type="AlphaFoldDB" id="A0A162R468"/>
<sequence>MSEERSIPIDVALFQSLESKTAELSSQFTAQVENIQKQLKQMTQSTTEAEHVYNLSVQNLANEIDSSTKKTIELITHCDELDKDLAQLTVLSRQVKSVNKALDQLQQALSEK</sequence>
<dbReference type="InterPro" id="IPR046465">
    <property type="entry name" value="BORCS6_C"/>
</dbReference>
<dbReference type="VEuPathDB" id="FungiDB:MUCCIDRAFT_76931"/>
<gene>
    <name evidence="2" type="ORF">MUCCIDRAFT_76931</name>
</gene>
<accession>A0A162R468</accession>
<proteinExistence type="predicted"/>
<evidence type="ECO:0000259" key="1">
    <source>
        <dbReference type="Pfam" id="PF10157"/>
    </source>
</evidence>
<dbReference type="PANTHER" id="PTHR13440">
    <property type="entry name" value="BLOC-1 RELATED COMPLEX SUBUNIT 6"/>
    <property type="match status" value="1"/>
</dbReference>
<dbReference type="Proteomes" id="UP000077051">
    <property type="component" value="Unassembled WGS sequence"/>
</dbReference>
<dbReference type="STRING" id="747725.A0A162R468"/>
<dbReference type="PANTHER" id="PTHR13440:SF7">
    <property type="entry name" value="BLOC-1 RELATED COMPLEX SUBUNIT 6"/>
    <property type="match status" value="1"/>
</dbReference>
<feature type="domain" description="BLOC-1-related complex subunit 6 C-terminal helix" evidence="1">
    <location>
        <begin position="7"/>
        <end position="106"/>
    </location>
</feature>
<keyword evidence="3" id="KW-1185">Reference proteome</keyword>
<name>A0A162R468_MUCCL</name>
<evidence type="ECO:0000313" key="3">
    <source>
        <dbReference type="Proteomes" id="UP000077051"/>
    </source>
</evidence>
<reference evidence="2 3" key="1">
    <citation type="submission" date="2015-06" db="EMBL/GenBank/DDBJ databases">
        <title>Expansion of signal transduction pathways in fungi by whole-genome duplication.</title>
        <authorList>
            <consortium name="DOE Joint Genome Institute"/>
            <person name="Corrochano L.M."/>
            <person name="Kuo A."/>
            <person name="Marcet-Houben M."/>
            <person name="Polaino S."/>
            <person name="Salamov A."/>
            <person name="Villalobos J.M."/>
            <person name="Alvarez M.I."/>
            <person name="Avalos J."/>
            <person name="Benito E.P."/>
            <person name="Benoit I."/>
            <person name="Burger G."/>
            <person name="Camino L.P."/>
            <person name="Canovas D."/>
            <person name="Cerda-Olmedo E."/>
            <person name="Cheng J.-F."/>
            <person name="Dominguez A."/>
            <person name="Elias M."/>
            <person name="Eslava A.P."/>
            <person name="Glaser F."/>
            <person name="Grimwood J."/>
            <person name="Gutierrez G."/>
            <person name="Heitman J."/>
            <person name="Henrissat B."/>
            <person name="Iturriaga E.A."/>
            <person name="Lang B.F."/>
            <person name="Lavin J.L."/>
            <person name="Lee S."/>
            <person name="Li W."/>
            <person name="Lindquist E."/>
            <person name="Lopez-Garcia S."/>
            <person name="Luque E.M."/>
            <person name="Marcos A.T."/>
            <person name="Martin J."/>
            <person name="Mccluskey K."/>
            <person name="Medina H.R."/>
            <person name="Miralles-Duran A."/>
            <person name="Miyazaki A."/>
            <person name="Munoz-Torres E."/>
            <person name="Oguiza J.A."/>
            <person name="Ohm R."/>
            <person name="Olmedo M."/>
            <person name="Orejas M."/>
            <person name="Ortiz-Castellanos L."/>
            <person name="Pisabarro A.G."/>
            <person name="Rodriguez-Romero J."/>
            <person name="Ruiz-Herrera J."/>
            <person name="Ruiz-Vazquez R."/>
            <person name="Sanz C."/>
            <person name="Schackwitz W."/>
            <person name="Schmutz J."/>
            <person name="Shahriari M."/>
            <person name="Shelest E."/>
            <person name="Silva-Franco F."/>
            <person name="Soanes D."/>
            <person name="Syed K."/>
            <person name="Tagua V.G."/>
            <person name="Talbot N.J."/>
            <person name="Thon M."/>
            <person name="De Vries R.P."/>
            <person name="Wiebenga A."/>
            <person name="Yadav J.S."/>
            <person name="Braun E.L."/>
            <person name="Baker S."/>
            <person name="Garre V."/>
            <person name="Horwitz B."/>
            <person name="Torres-Martinez S."/>
            <person name="Idnurm A."/>
            <person name="Herrera-Estrella A."/>
            <person name="Gabaldon T."/>
            <person name="Grigoriev I.V."/>
        </authorList>
    </citation>
    <scope>NUCLEOTIDE SEQUENCE [LARGE SCALE GENOMIC DNA]</scope>
    <source>
        <strain evidence="2 3">CBS 277.49</strain>
    </source>
</reference>
<dbReference type="EMBL" id="AMYB01000001">
    <property type="protein sequence ID" value="OAD08150.1"/>
    <property type="molecule type" value="Genomic_DNA"/>
</dbReference>
<dbReference type="GO" id="GO:0032418">
    <property type="term" value="P:lysosome localization"/>
    <property type="evidence" value="ECO:0007669"/>
    <property type="project" value="TreeGrafter"/>
</dbReference>
<protein>
    <recommendedName>
        <fullName evidence="1">BLOC-1-related complex subunit 6 C-terminal helix domain-containing protein</fullName>
    </recommendedName>
</protein>
<dbReference type="GO" id="GO:0099078">
    <property type="term" value="C:BORC complex"/>
    <property type="evidence" value="ECO:0007669"/>
    <property type="project" value="TreeGrafter"/>
</dbReference>
<evidence type="ECO:0000313" key="2">
    <source>
        <dbReference type="EMBL" id="OAD08150.1"/>
    </source>
</evidence>
<dbReference type="InterPro" id="IPR019314">
    <property type="entry name" value="BORCS6"/>
</dbReference>
<organism evidence="2 3">
    <name type="scientific">Mucor lusitanicus CBS 277.49</name>
    <dbReference type="NCBI Taxonomy" id="747725"/>
    <lineage>
        <taxon>Eukaryota</taxon>
        <taxon>Fungi</taxon>
        <taxon>Fungi incertae sedis</taxon>
        <taxon>Mucoromycota</taxon>
        <taxon>Mucoromycotina</taxon>
        <taxon>Mucoromycetes</taxon>
        <taxon>Mucorales</taxon>
        <taxon>Mucorineae</taxon>
        <taxon>Mucoraceae</taxon>
        <taxon>Mucor</taxon>
    </lineage>
</organism>
<dbReference type="OrthoDB" id="21270at2759"/>